<feature type="domain" description="HAMP" evidence="9">
    <location>
        <begin position="1074"/>
        <end position="1125"/>
    </location>
</feature>
<dbReference type="InterPro" id="IPR029016">
    <property type="entry name" value="GAF-like_dom_sf"/>
</dbReference>
<keyword evidence="4" id="KW-0175">Coiled coil</keyword>
<dbReference type="Proteomes" id="UP000001175">
    <property type="component" value="Chromosome"/>
</dbReference>
<dbReference type="InterPro" id="IPR016132">
    <property type="entry name" value="Phyto_chromo_attachment"/>
</dbReference>
<dbReference type="SMART" id="SM00065">
    <property type="entry name" value="GAF"/>
    <property type="match status" value="5"/>
</dbReference>
<dbReference type="Pfam" id="PF00672">
    <property type="entry name" value="HAMP"/>
    <property type="match status" value="1"/>
</dbReference>
<keyword evidence="6" id="KW-0812">Transmembrane</keyword>
<evidence type="ECO:0000256" key="6">
    <source>
        <dbReference type="SAM" id="Phobius"/>
    </source>
</evidence>
<protein>
    <submittedName>
        <fullName evidence="10">Methyl-accepting chemotaxis protein</fullName>
    </submittedName>
</protein>
<evidence type="ECO:0000256" key="4">
    <source>
        <dbReference type="SAM" id="Coils"/>
    </source>
</evidence>
<dbReference type="KEGG" id="syc:syc0682_c"/>
<evidence type="ECO:0000256" key="2">
    <source>
        <dbReference type="ARBA" id="ARBA00029447"/>
    </source>
</evidence>
<feature type="domain" description="Phytochrome chromophore attachment site" evidence="7">
    <location>
        <begin position="561"/>
        <end position="697"/>
    </location>
</feature>
<dbReference type="Gene3D" id="1.10.287.950">
    <property type="entry name" value="Methyl-accepting chemotaxis protein"/>
    <property type="match status" value="1"/>
</dbReference>
<dbReference type="Pfam" id="PF01590">
    <property type="entry name" value="GAF"/>
    <property type="match status" value="5"/>
</dbReference>
<dbReference type="PANTHER" id="PTHR32089">
    <property type="entry name" value="METHYL-ACCEPTING CHEMOTAXIS PROTEIN MCPB"/>
    <property type="match status" value="1"/>
</dbReference>
<feature type="domain" description="Phytochrome chromophore attachment site" evidence="7">
    <location>
        <begin position="389"/>
        <end position="525"/>
    </location>
</feature>
<sequence length="1406" mass="153521">MSTTQRPESTPASINNQTTEALTPKLNGADQVTSFTSVETSSLSGPANKPARTGLKLKLTLLAIAMGVLPVLGVGVTVHNLVNRSITEMTETSSSPTAQVEADQLKRSLFLTLLWGTGLSAVAVGIIAAALANRSSRRLQAAIAALEKLSQGDVNVAVAEDGDDEIAVLGQEINHAASQIQTALATAEVSREQQRSETVRVNQLVREITLRLISQANVTDVLNVAVQEARAAIGCDRVVVYKFDETWAGTIIAESVDPGWPQALQVTIDDPCFRKDWVAAYAAGRVQVTADIYDANLTECHIKQLEPIAVRANLVTPIIVERRLIGLFIAHQCSGPYQWKQLEVDLMTQLATQVGLAMTRALFLEQQVIEAERAKLVRTITTELVAQADVEGVLRTAVQETRRALEADRVIVYEFDEKWSGKIIAESGDPNWPSGLNVVIDDPCFRRDWVEAYAAGRVQATADIYNAGLTECHIQQLEPLAVKANLVAPIVVEKRLIALFIAHQCSGPRDWQQSEIDLFAQIATQVGLAMTRARFLEQQIAEANRAKLVRSITSELVAQADVKSVLRTAVQETRRAIKADRVVVYEFDENWSGKIVAESSDSNWPAALNVVIDDPCFRRDWVEAYAAGRVQATADIYNAGLTECHIQQLEPLAVKANLVAPIVVEKKLIALFIAHQCSGPRNWQQSEIDLFSQLATQVGLATTRARFLEQQVSEVNRAKLVRDITSQLVSPTNVASVLQLAVHATRRALDTDRVVVYEFDSTWAGTVTAESVNPSWPSALNVTIDDPCFRRDWVDAYAAGRIQATPDIYNAGLTECHLKQLEPLAVKANLVAPIVVEKKLIALFVAHQCSGPRNWQRSEIDLFSQLATQLGLAITRARFLEQQVTEAKRAEQIREITSRLVAQANPEDVLQTAVKETRRALATDRVVVYAFDETWSGTVIAESVEYGWPSALSITIDDPCFRRDWVDAYAAGRIQATPDIYNAGFTECHLKQLEPLAVKANLVAPIVVEKKLIALFVAHQCSGARDWQQSEIDLFSQLATQIGLALARADFLQQAETARDRAEQLAQEQQQRTEAIQAELIQLLSDVEDASRGDLTVRADISAGEISTVADIFNSLIESLRAVVVQVKASTQKVNTSLDSDANSMQRLAADSQSQAEKIKKTLNAVAEMSKSILDVSNTANQAAEVARKSSQTAISSGQTMDETVRSILHLRETVAETAKKVKRLGESSQQISKVISLINQIALQTNLLAINASIEAARAGEEGRGFAVVAEEVGQLATRSANATKEIEQIVETIQQETNEVVTAMETGTSQVVEGTQLVEATKKSLEEIVQVSQQIDQLVQAISQATVSQSQTSNVVTNLMEEMAGFSEEISDTSRHISASLQATVAVAQKLKSSVDTFRVGAEE</sequence>
<feature type="domain" description="Phytochrome chromophore attachment site" evidence="7">
    <location>
        <begin position="217"/>
        <end position="353"/>
    </location>
</feature>
<evidence type="ECO:0000256" key="5">
    <source>
        <dbReference type="SAM" id="MobiDB-lite"/>
    </source>
</evidence>
<dbReference type="EMBL" id="AP008231">
    <property type="protein sequence ID" value="BAD78872.1"/>
    <property type="molecule type" value="Genomic_DNA"/>
</dbReference>
<keyword evidence="6" id="KW-1133">Transmembrane helix</keyword>
<dbReference type="GO" id="GO:0006935">
    <property type="term" value="P:chemotaxis"/>
    <property type="evidence" value="ECO:0007669"/>
    <property type="project" value="UniProtKB-ARBA"/>
</dbReference>
<feature type="domain" description="HAMP" evidence="9">
    <location>
        <begin position="133"/>
        <end position="185"/>
    </location>
</feature>
<feature type="region of interest" description="Disordered" evidence="5">
    <location>
        <begin position="1"/>
        <end position="29"/>
    </location>
</feature>
<feature type="transmembrane region" description="Helical" evidence="6">
    <location>
        <begin position="59"/>
        <end position="82"/>
    </location>
</feature>
<dbReference type="SMART" id="SM00304">
    <property type="entry name" value="HAMP"/>
    <property type="match status" value="2"/>
</dbReference>
<evidence type="ECO:0000259" key="7">
    <source>
        <dbReference type="PROSITE" id="PS50046"/>
    </source>
</evidence>
<keyword evidence="1 3" id="KW-0807">Transducer</keyword>
<dbReference type="GO" id="GO:0007165">
    <property type="term" value="P:signal transduction"/>
    <property type="evidence" value="ECO:0007669"/>
    <property type="project" value="UniProtKB-KW"/>
</dbReference>
<gene>
    <name evidence="10" type="primary">pixJ</name>
    <name evidence="10" type="ordered locus">syc0682_c</name>
</gene>
<feature type="compositionally biased region" description="Polar residues" evidence="5">
    <location>
        <begin position="1"/>
        <end position="21"/>
    </location>
</feature>
<feature type="domain" description="Methyl-accepting transducer" evidence="8">
    <location>
        <begin position="1130"/>
        <end position="1366"/>
    </location>
</feature>
<dbReference type="SMART" id="SM00283">
    <property type="entry name" value="MA"/>
    <property type="match status" value="1"/>
</dbReference>
<dbReference type="PROSITE" id="PS50885">
    <property type="entry name" value="HAMP"/>
    <property type="match status" value="2"/>
</dbReference>
<dbReference type="InterPro" id="IPR003660">
    <property type="entry name" value="HAMP_dom"/>
</dbReference>
<dbReference type="FunFam" id="1.10.287.950:FF:000001">
    <property type="entry name" value="Methyl-accepting chemotaxis sensory transducer"/>
    <property type="match status" value="1"/>
</dbReference>
<dbReference type="CDD" id="cd06225">
    <property type="entry name" value="HAMP"/>
    <property type="match status" value="1"/>
</dbReference>
<dbReference type="SUPFAM" id="SSF58104">
    <property type="entry name" value="Methyl-accepting chemotaxis protein (MCP) signaling domain"/>
    <property type="match status" value="1"/>
</dbReference>
<evidence type="ECO:0000256" key="3">
    <source>
        <dbReference type="PROSITE-ProRule" id="PRU00284"/>
    </source>
</evidence>
<organism evidence="10 11">
    <name type="scientific">Synechococcus sp. (strain ATCC 27144 / PCC 6301 / SAUG 1402/1)</name>
    <name type="common">Anacystis nidulans</name>
    <dbReference type="NCBI Taxonomy" id="269084"/>
    <lineage>
        <taxon>Bacteria</taxon>
        <taxon>Bacillati</taxon>
        <taxon>Cyanobacteriota</taxon>
        <taxon>Cyanophyceae</taxon>
        <taxon>Synechococcales</taxon>
        <taxon>Synechococcaceae</taxon>
        <taxon>Synechococcus</taxon>
    </lineage>
</organism>
<proteinExistence type="inferred from homology"/>
<dbReference type="CDD" id="cd11386">
    <property type="entry name" value="MCP_signal"/>
    <property type="match status" value="1"/>
</dbReference>
<accession>A0A0H3K1H2</accession>
<dbReference type="SUPFAM" id="SSF55781">
    <property type="entry name" value="GAF domain-like"/>
    <property type="match status" value="5"/>
</dbReference>
<reference evidence="10 11" key="1">
    <citation type="journal article" date="2007" name="Photosyn. Res.">
        <title>Complete nucleotide sequence of the freshwater unicellular cyanobacterium Synechococcus elongatus PCC 6301 chromosome: gene content and organization.</title>
        <authorList>
            <person name="Sugita C."/>
            <person name="Ogata K."/>
            <person name="Shikata M."/>
            <person name="Jikuya H."/>
            <person name="Takano J."/>
            <person name="Furumichi M."/>
            <person name="Kanehisa M."/>
            <person name="Omata T."/>
            <person name="Sugiura M."/>
            <person name="Sugita M."/>
        </authorList>
    </citation>
    <scope>NUCLEOTIDE SEQUENCE [LARGE SCALE GENOMIC DNA]</scope>
    <source>
        <strain evidence="11">ATCC 27144 / PCC 6301 / SAUG 1402/1</strain>
    </source>
</reference>
<dbReference type="eggNOG" id="COG0840">
    <property type="taxonomic scope" value="Bacteria"/>
</dbReference>
<feature type="domain" description="Phytochrome chromophore attachment site" evidence="7">
    <location>
        <begin position="733"/>
        <end position="869"/>
    </location>
</feature>
<feature type="transmembrane region" description="Helical" evidence="6">
    <location>
        <begin position="109"/>
        <end position="132"/>
    </location>
</feature>
<dbReference type="eggNOG" id="COG2203">
    <property type="taxonomic scope" value="Bacteria"/>
</dbReference>
<name>A0A0H3K1H2_SYNP6</name>
<evidence type="ECO:0000313" key="10">
    <source>
        <dbReference type="EMBL" id="BAD78872.1"/>
    </source>
</evidence>
<feature type="domain" description="Phytochrome chromophore attachment site" evidence="7">
    <location>
        <begin position="905"/>
        <end position="1041"/>
    </location>
</feature>
<dbReference type="Pfam" id="PF00015">
    <property type="entry name" value="MCPsignal"/>
    <property type="match status" value="1"/>
</dbReference>
<evidence type="ECO:0000259" key="8">
    <source>
        <dbReference type="PROSITE" id="PS50111"/>
    </source>
</evidence>
<evidence type="ECO:0000259" key="9">
    <source>
        <dbReference type="PROSITE" id="PS50885"/>
    </source>
</evidence>
<dbReference type="Gene3D" id="6.10.340.10">
    <property type="match status" value="1"/>
</dbReference>
<dbReference type="PANTHER" id="PTHR32089:SF114">
    <property type="entry name" value="METHYL-ACCEPTING CHEMOTAXIS PROTEIN MCPB"/>
    <property type="match status" value="1"/>
</dbReference>
<evidence type="ECO:0000256" key="1">
    <source>
        <dbReference type="ARBA" id="ARBA00023224"/>
    </source>
</evidence>
<dbReference type="RefSeq" id="WP_011242994.1">
    <property type="nucleotide sequence ID" value="NC_006576.1"/>
</dbReference>
<comment type="similarity">
    <text evidence="2">Belongs to the methyl-accepting chemotaxis (MCP) protein family.</text>
</comment>
<dbReference type="GO" id="GO:0016020">
    <property type="term" value="C:membrane"/>
    <property type="evidence" value="ECO:0007669"/>
    <property type="project" value="InterPro"/>
</dbReference>
<keyword evidence="6" id="KW-0472">Membrane</keyword>
<dbReference type="PROSITE" id="PS50046">
    <property type="entry name" value="PHYTOCHROME_2"/>
    <property type="match status" value="5"/>
</dbReference>
<dbReference type="Gene3D" id="3.30.450.40">
    <property type="match status" value="5"/>
</dbReference>
<dbReference type="InterPro" id="IPR003018">
    <property type="entry name" value="GAF"/>
</dbReference>
<dbReference type="PROSITE" id="PS50111">
    <property type="entry name" value="CHEMOTAXIS_TRANSDUC_2"/>
    <property type="match status" value="1"/>
</dbReference>
<evidence type="ECO:0000313" key="11">
    <source>
        <dbReference type="Proteomes" id="UP000001175"/>
    </source>
</evidence>
<feature type="coiled-coil region" evidence="4">
    <location>
        <begin position="1048"/>
        <end position="1079"/>
    </location>
</feature>
<dbReference type="InterPro" id="IPR004089">
    <property type="entry name" value="MCPsignal_dom"/>
</dbReference>